<evidence type="ECO:0000313" key="3">
    <source>
        <dbReference type="Proteomes" id="UP000608955"/>
    </source>
</evidence>
<evidence type="ECO:0000256" key="1">
    <source>
        <dbReference type="SAM" id="Phobius"/>
    </source>
</evidence>
<proteinExistence type="predicted"/>
<protein>
    <recommendedName>
        <fullName evidence="4">Small hydrophobic protein</fullName>
    </recommendedName>
</protein>
<feature type="transmembrane region" description="Helical" evidence="1">
    <location>
        <begin position="12"/>
        <end position="34"/>
    </location>
</feature>
<keyword evidence="1" id="KW-0812">Transmembrane</keyword>
<dbReference type="AlphaFoldDB" id="A0A918Y1Z8"/>
<evidence type="ECO:0000313" key="2">
    <source>
        <dbReference type="EMBL" id="GHD87727.1"/>
    </source>
</evidence>
<evidence type="ECO:0008006" key="4">
    <source>
        <dbReference type="Google" id="ProtNLM"/>
    </source>
</evidence>
<dbReference type="InterPro" id="IPR046129">
    <property type="entry name" value="DUF6126"/>
</dbReference>
<dbReference type="Proteomes" id="UP000608955">
    <property type="component" value="Unassembled WGS sequence"/>
</dbReference>
<dbReference type="Pfam" id="PF19621">
    <property type="entry name" value="DUF6126"/>
    <property type="match status" value="1"/>
</dbReference>
<accession>A0A918Y1Z8</accession>
<reference evidence="2" key="1">
    <citation type="journal article" date="2014" name="Int. J. Syst. Evol. Microbiol.">
        <title>Complete genome sequence of Corynebacterium casei LMG S-19264T (=DSM 44701T), isolated from a smear-ripened cheese.</title>
        <authorList>
            <consortium name="US DOE Joint Genome Institute (JGI-PGF)"/>
            <person name="Walter F."/>
            <person name="Albersmeier A."/>
            <person name="Kalinowski J."/>
            <person name="Ruckert C."/>
        </authorList>
    </citation>
    <scope>NUCLEOTIDE SEQUENCE</scope>
    <source>
        <strain evidence="2">JCM 4654</strain>
    </source>
</reference>
<sequence>MTDMEEKFPRALWIRLIIYIAVGHLFAGFIWLLFSVGAK</sequence>
<name>A0A918Y1Z8_9ACTN</name>
<reference evidence="2" key="2">
    <citation type="submission" date="2020-09" db="EMBL/GenBank/DDBJ databases">
        <authorList>
            <person name="Sun Q."/>
            <person name="Ohkuma M."/>
        </authorList>
    </citation>
    <scope>NUCLEOTIDE SEQUENCE</scope>
    <source>
        <strain evidence="2">JCM 4654</strain>
    </source>
</reference>
<dbReference type="EMBL" id="BMVF01000005">
    <property type="protein sequence ID" value="GHD87727.1"/>
    <property type="molecule type" value="Genomic_DNA"/>
</dbReference>
<dbReference type="RefSeq" id="WP_190177463.1">
    <property type="nucleotide sequence ID" value="NZ_BMVF01000005.1"/>
</dbReference>
<comment type="caution">
    <text evidence="2">The sequence shown here is derived from an EMBL/GenBank/DDBJ whole genome shotgun (WGS) entry which is preliminary data.</text>
</comment>
<organism evidence="2 3">
    <name type="scientific">Streptomyces naganishii JCM 4654</name>
    <dbReference type="NCBI Taxonomy" id="1306179"/>
    <lineage>
        <taxon>Bacteria</taxon>
        <taxon>Bacillati</taxon>
        <taxon>Actinomycetota</taxon>
        <taxon>Actinomycetes</taxon>
        <taxon>Kitasatosporales</taxon>
        <taxon>Streptomycetaceae</taxon>
        <taxon>Streptomyces</taxon>
    </lineage>
</organism>
<gene>
    <name evidence="2" type="ORF">GCM10010508_20740</name>
</gene>
<keyword evidence="1" id="KW-1133">Transmembrane helix</keyword>
<keyword evidence="1" id="KW-0472">Membrane</keyword>
<keyword evidence="3" id="KW-1185">Reference proteome</keyword>